<protein>
    <submittedName>
        <fullName evidence="1">Uncharacterized protein</fullName>
    </submittedName>
</protein>
<evidence type="ECO:0000313" key="2">
    <source>
        <dbReference type="Proteomes" id="UP001163046"/>
    </source>
</evidence>
<dbReference type="InterPro" id="IPR033374">
    <property type="entry name" value="NSMF"/>
</dbReference>
<name>A0A9X0CSA9_9CNID</name>
<keyword evidence="2" id="KW-1185">Reference proteome</keyword>
<dbReference type="Proteomes" id="UP001163046">
    <property type="component" value="Unassembled WGS sequence"/>
</dbReference>
<organism evidence="1 2">
    <name type="scientific">Desmophyllum pertusum</name>
    <dbReference type="NCBI Taxonomy" id="174260"/>
    <lineage>
        <taxon>Eukaryota</taxon>
        <taxon>Metazoa</taxon>
        <taxon>Cnidaria</taxon>
        <taxon>Anthozoa</taxon>
        <taxon>Hexacorallia</taxon>
        <taxon>Scleractinia</taxon>
        <taxon>Caryophylliina</taxon>
        <taxon>Caryophylliidae</taxon>
        <taxon>Desmophyllum</taxon>
    </lineage>
</organism>
<comment type="caution">
    <text evidence="1">The sequence shown here is derived from an EMBL/GenBank/DDBJ whole genome shotgun (WGS) entry which is preliminary data.</text>
</comment>
<dbReference type="OrthoDB" id="5966482at2759"/>
<proteinExistence type="predicted"/>
<dbReference type="GO" id="GO:0048168">
    <property type="term" value="P:regulation of neuronal synaptic plasticity"/>
    <property type="evidence" value="ECO:0007669"/>
    <property type="project" value="InterPro"/>
</dbReference>
<dbReference type="PANTHER" id="PTHR32061">
    <property type="entry name" value="NMDA RECEPTOR SYNAPTONUCLEAR SIGNALING AND NEURONAL MIGRATION FACTOR"/>
    <property type="match status" value="1"/>
</dbReference>
<dbReference type="GO" id="GO:2001222">
    <property type="term" value="P:regulation of neuron migration"/>
    <property type="evidence" value="ECO:0007669"/>
    <property type="project" value="InterPro"/>
</dbReference>
<gene>
    <name evidence="1" type="ORF">OS493_019822</name>
</gene>
<accession>A0A9X0CSA9</accession>
<reference evidence="1" key="1">
    <citation type="submission" date="2023-01" db="EMBL/GenBank/DDBJ databases">
        <title>Genome assembly of the deep-sea coral Lophelia pertusa.</title>
        <authorList>
            <person name="Herrera S."/>
            <person name="Cordes E."/>
        </authorList>
    </citation>
    <scope>NUCLEOTIDE SEQUENCE</scope>
    <source>
        <strain evidence="1">USNM1676648</strain>
        <tissue evidence="1">Polyp</tissue>
    </source>
</reference>
<dbReference type="EMBL" id="MU826837">
    <property type="protein sequence ID" value="KAJ7372373.1"/>
    <property type="molecule type" value="Genomic_DNA"/>
</dbReference>
<sequence length="91" mass="10648">MRSFWNTLGTYMTKLDIDQTKIHIIGNNVTGNKKGESLMNFLSKAMRPSKVKVESPLELGQAGREMLALYFEYDKYRLWKSRMHSKISFKL</sequence>
<dbReference type="AlphaFoldDB" id="A0A9X0CSA9"/>
<evidence type="ECO:0000313" key="1">
    <source>
        <dbReference type="EMBL" id="KAJ7372373.1"/>
    </source>
</evidence>